<comment type="catalytic activity">
    <reaction evidence="3">
        <text>D-mannose 6-phosphate = D-fructose 6-phosphate</text>
        <dbReference type="Rhea" id="RHEA:12356"/>
        <dbReference type="ChEBI" id="CHEBI:58735"/>
        <dbReference type="ChEBI" id="CHEBI:61527"/>
        <dbReference type="EC" id="5.3.1.8"/>
    </reaction>
</comment>
<gene>
    <name evidence="4" type="ORF">C7K38_07915</name>
</gene>
<evidence type="ECO:0000256" key="1">
    <source>
        <dbReference type="ARBA" id="ARBA00022723"/>
    </source>
</evidence>
<protein>
    <recommendedName>
        <fullName evidence="3">Mannose-6-phosphate isomerase</fullName>
        <ecNumber evidence="3">5.3.1.8</ecNumber>
    </recommendedName>
</protein>
<keyword evidence="1 3" id="KW-0479">Metal-binding</keyword>
<evidence type="ECO:0000256" key="3">
    <source>
        <dbReference type="PIRNR" id="PIRNR036894"/>
    </source>
</evidence>
<keyword evidence="3 4" id="KW-0413">Isomerase</keyword>
<dbReference type="GO" id="GO:0016853">
    <property type="term" value="F:isomerase activity"/>
    <property type="evidence" value="ECO:0007669"/>
    <property type="project" value="UniProtKB-KW"/>
</dbReference>
<comment type="similarity">
    <text evidence="3">Belongs to the mannose-6-phosphate isomerase type 1 family.</text>
</comment>
<dbReference type="PIRSF" id="PIRSF036894">
    <property type="entry name" value="PMI_Firm_short"/>
    <property type="match status" value="1"/>
</dbReference>
<dbReference type="InterPro" id="IPR014628">
    <property type="entry name" value="Man6P_isomerase_Firm_short"/>
</dbReference>
<name>A0ABN5QZA1_9ENTE</name>
<dbReference type="InterPro" id="IPR051804">
    <property type="entry name" value="Carb_Metab_Reg_Kinase/Isom"/>
</dbReference>
<dbReference type="PANTHER" id="PTHR42742:SF3">
    <property type="entry name" value="FRUCTOKINASE"/>
    <property type="match status" value="1"/>
</dbReference>
<evidence type="ECO:0000313" key="5">
    <source>
        <dbReference type="Proteomes" id="UP000268310"/>
    </source>
</evidence>
<dbReference type="PANTHER" id="PTHR42742">
    <property type="entry name" value="TRANSCRIPTIONAL REPRESSOR MPRA"/>
    <property type="match status" value="1"/>
</dbReference>
<dbReference type="InterPro" id="IPR011051">
    <property type="entry name" value="RmlC_Cupin_sf"/>
</dbReference>
<proteinExistence type="inferred from homology"/>
<dbReference type="EMBL" id="CP027783">
    <property type="protein sequence ID" value="AYW48292.1"/>
    <property type="molecule type" value="Genomic_DNA"/>
</dbReference>
<evidence type="ECO:0000256" key="2">
    <source>
        <dbReference type="ARBA" id="ARBA00022833"/>
    </source>
</evidence>
<reference evidence="4 5" key="1">
    <citation type="journal article" date="2012" name="Int. J. Syst. Evol. Microbiol.">
        <title>Characterization of Tetragenococcus strains from sugar thick juice reveals a novel species, Tetragenococcus osmophilus sp. nov., and divides Tetragenococcus halophilus into two subspecies, T. halophilus subsp. halophilus subsp. nov. and T. halophilus subsp. flandriensis subsp. nov.</title>
        <authorList>
            <person name="Juste A."/>
            <person name="Van Trappen S."/>
            <person name="Verreth C."/>
            <person name="Cleenwerck I."/>
            <person name="De Vos P."/>
            <person name="Lievens B."/>
            <person name="Willems K.A."/>
        </authorList>
    </citation>
    <scope>NUCLEOTIDE SEQUENCE [LARGE SCALE GENOMIC DNA]</scope>
    <source>
        <strain evidence="4 5">JCM 31126</strain>
    </source>
</reference>
<dbReference type="Proteomes" id="UP000268310">
    <property type="component" value="Chromosome"/>
</dbReference>
<keyword evidence="5" id="KW-1185">Reference proteome</keyword>
<dbReference type="SUPFAM" id="SSF51182">
    <property type="entry name" value="RmlC-like cupins"/>
    <property type="match status" value="1"/>
</dbReference>
<accession>A0ABN5QZA1</accession>
<evidence type="ECO:0000313" key="4">
    <source>
        <dbReference type="EMBL" id="AYW48292.1"/>
    </source>
</evidence>
<dbReference type="EC" id="5.3.1.8" evidence="3"/>
<sequence length="318" mass="36515">MKKQILKVLPFFEARIWGGKRMLETFNYETDVFPVGEVYNVVALPNGADCLIEGKDMTLSTLYKDYPEWFNCDTEQLPIRVNLLDPLADLSVQLHPDDAYALQYDNSRGKPEAWVILDTPEDGKIEFGHHAKTKEEFANLAHNKEWGNLLKYLPAKKDYFIDIPAGTLHAIGRDVLTYNISRNADLTYRLFDYDRIEVKTGKKRELHIDKVVDNVLVPDTSKGFVWYDSYLKDGCEITDYWDEPGLYTLSRIKVQEQGYYEMNRFAFITVVEGKGEISGTRIKKGETILVPEGLGELKITGNIDAFIASYKNEKKEVE</sequence>
<dbReference type="CDD" id="cd07010">
    <property type="entry name" value="cupin_PMI_type_I_N_bac"/>
    <property type="match status" value="1"/>
</dbReference>
<comment type="cofactor">
    <cofactor evidence="3">
        <name>Zn(2+)</name>
        <dbReference type="ChEBI" id="CHEBI:29105"/>
    </cofactor>
</comment>
<dbReference type="InterPro" id="IPR014710">
    <property type="entry name" value="RmlC-like_jellyroll"/>
</dbReference>
<dbReference type="Gene3D" id="2.60.120.10">
    <property type="entry name" value="Jelly Rolls"/>
    <property type="match status" value="2"/>
</dbReference>
<keyword evidence="2 3" id="KW-0862">Zinc</keyword>
<organism evidence="4 5">
    <name type="scientific">Tetragenococcus osmophilus</name>
    <dbReference type="NCBI Taxonomy" id="526944"/>
    <lineage>
        <taxon>Bacteria</taxon>
        <taxon>Bacillati</taxon>
        <taxon>Bacillota</taxon>
        <taxon>Bacilli</taxon>
        <taxon>Lactobacillales</taxon>
        <taxon>Enterococcaceae</taxon>
        <taxon>Tetragenococcus</taxon>
    </lineage>
</organism>